<dbReference type="PANTHER" id="PTHR33443">
    <property type="entry name" value="ZGC:112980"/>
    <property type="match status" value="1"/>
</dbReference>
<protein>
    <submittedName>
        <fullName evidence="1">Zgc:112980</fullName>
    </submittedName>
</protein>
<keyword evidence="2" id="KW-1185">Reference proteome</keyword>
<reference evidence="1" key="1">
    <citation type="submission" date="2025-08" db="UniProtKB">
        <authorList>
            <consortium name="Ensembl"/>
        </authorList>
    </citation>
    <scope>IDENTIFICATION</scope>
</reference>
<dbReference type="Ensembl" id="ENSHCOT00000000138.1">
    <property type="protein sequence ID" value="ENSHCOP00000008534.1"/>
    <property type="gene ID" value="ENSHCOG00000010797.1"/>
</dbReference>
<evidence type="ECO:0000313" key="2">
    <source>
        <dbReference type="Proteomes" id="UP000264820"/>
    </source>
</evidence>
<reference evidence="1" key="2">
    <citation type="submission" date="2025-09" db="UniProtKB">
        <authorList>
            <consortium name="Ensembl"/>
        </authorList>
    </citation>
    <scope>IDENTIFICATION</scope>
</reference>
<dbReference type="Proteomes" id="UP000264820">
    <property type="component" value="Unplaced"/>
</dbReference>
<name>A0A3Q3DCJ7_HIPCM</name>
<dbReference type="AlphaFoldDB" id="A0A3Q3DCJ7"/>
<dbReference type="GeneTree" id="ENSGT00400000022459"/>
<organism evidence="1 2">
    <name type="scientific">Hippocampus comes</name>
    <name type="common">Tiger tail seahorse</name>
    <dbReference type="NCBI Taxonomy" id="109280"/>
    <lineage>
        <taxon>Eukaryota</taxon>
        <taxon>Metazoa</taxon>
        <taxon>Chordata</taxon>
        <taxon>Craniata</taxon>
        <taxon>Vertebrata</taxon>
        <taxon>Euteleostomi</taxon>
        <taxon>Actinopterygii</taxon>
        <taxon>Neopterygii</taxon>
        <taxon>Teleostei</taxon>
        <taxon>Neoteleostei</taxon>
        <taxon>Acanthomorphata</taxon>
        <taxon>Syngnathiaria</taxon>
        <taxon>Syngnathiformes</taxon>
        <taxon>Syngnathoidei</taxon>
        <taxon>Syngnathidae</taxon>
        <taxon>Hippocampus</taxon>
    </lineage>
</organism>
<accession>A0A3Q3DCJ7</accession>
<proteinExistence type="predicted"/>
<dbReference type="PANTHER" id="PTHR33443:SF30">
    <property type="entry name" value="SARCOSINE DEHYDROGENASE-2C PROTEIN"/>
    <property type="match status" value="1"/>
</dbReference>
<evidence type="ECO:0000313" key="1">
    <source>
        <dbReference type="Ensembl" id="ENSHCOP00000008534.1"/>
    </source>
</evidence>
<dbReference type="OMA" id="LWAFQWL"/>
<dbReference type="InterPro" id="IPR053234">
    <property type="entry name" value="RPM1_Interactor"/>
</dbReference>
<sequence>MCSAGDAGSIILISDDEDADCNQDKSCYESSLIIIDMQDVPRKDCTLSPSKLDEDLVVTFSRPAELLPHARFDCPRHPFTATDECGEPVSENRLLCAQCFCYICDKLAAECEKWHVRGACHCNSHKKSNLWNRLRNDTLLGHLAAFNVTLSEVDGHLRQAESTLQRFKVELRAQMASLMADKRPGDGISYDCTPAYEYVMTFLNKADQQDGRAAAIMRLGAAREFLELFYAEGVCCPVLPSSPNVTSKWMIMRRLLSALQRQMVMDDFTPEFRQKLQEFYRNLTFPPELKHIRDSLDVRPWEDILLVSVLKGQNVVGVRTNRGKKDTLFEDIDVVTLRVQRLLDRSRFRELSRYLRVVRTNQMSRFLRLKDLVPLFMCMDGNFNSALDGFLQSSSKATSRATLGDILTLLRVLDTATAPKMSLCPAGELRFAGNEWCAIQGATPLARLQLVRFALKVHRCCPAVHTNSEFWIHLLKIVHVTRQAPAGLPEPGPAFLQEAVHTVRFILRDESSGNLQIPPHFVSTFPDQAMLLLVSGALSHIIFHPSLSPIVPLLCTFQKSVWALHWFWMDLVPVAQYRVAIMQKIYRELDSRGVKNASRYHQSRREVLWPAALKCDQLLQLKDFLPFLLCLEGQTDEALRMFFPEEGLAARPTPLTFPLYLRLLGSAAAPKLSVARTGELCGLADTWAYIKGAVPLTRSKLAHFALKLLQMYPACCSSVSSHSFSSTVLPRSKNFICSMTTHSYLQSIYIF</sequence>